<organism evidence="1 2">
    <name type="scientific">Acetobacter vaccinii</name>
    <dbReference type="NCBI Taxonomy" id="2592655"/>
    <lineage>
        <taxon>Bacteria</taxon>
        <taxon>Pseudomonadati</taxon>
        <taxon>Pseudomonadota</taxon>
        <taxon>Alphaproteobacteria</taxon>
        <taxon>Acetobacterales</taxon>
        <taxon>Acetobacteraceae</taxon>
        <taxon>Acetobacter</taxon>
    </lineage>
</organism>
<proteinExistence type="predicted"/>
<evidence type="ECO:0000313" key="2">
    <source>
        <dbReference type="Proteomes" id="UP000324536"/>
    </source>
</evidence>
<reference evidence="1 2" key="1">
    <citation type="submission" date="2019-09" db="EMBL/GenBank/DDBJ databases">
        <title>Genome sequencing of strain KACC 21233.</title>
        <authorList>
            <person name="Heo J."/>
            <person name="Kim S.-J."/>
            <person name="Kim J.-S."/>
            <person name="Hong S.-B."/>
            <person name="Kwon S.-W."/>
        </authorList>
    </citation>
    <scope>NUCLEOTIDE SEQUENCE [LARGE SCALE GENOMIC DNA]</scope>
    <source>
        <strain evidence="1 2">KACC 21233</strain>
    </source>
</reference>
<sequence>MSSCAKALIAQPRRHNPPALRDWQSRYEPALLWLAPTGAITPRWHHPTTALQRLHGYAPSPCVGSYPTP</sequence>
<keyword evidence="2" id="KW-1185">Reference proteome</keyword>
<dbReference type="Proteomes" id="UP000324536">
    <property type="component" value="Chromosome"/>
</dbReference>
<dbReference type="EMBL" id="CP043506">
    <property type="protein sequence ID" value="QEO17195.1"/>
    <property type="molecule type" value="Genomic_DNA"/>
</dbReference>
<protein>
    <submittedName>
        <fullName evidence="1">Uncharacterized protein</fullName>
    </submittedName>
</protein>
<gene>
    <name evidence="1" type="ORF">FLP30_05155</name>
</gene>
<name>A0A5C1YNU6_9PROT</name>
<evidence type="ECO:0000313" key="1">
    <source>
        <dbReference type="EMBL" id="QEO17195.1"/>
    </source>
</evidence>
<accession>A0A5C1YNU6</accession>
<dbReference type="AlphaFoldDB" id="A0A5C1YNU6"/>
<dbReference type="RefSeq" id="WP_149278874.1">
    <property type="nucleotide sequence ID" value="NZ_CP043506.1"/>
</dbReference>
<dbReference type="KEGG" id="acek:FLP30_05155"/>